<comment type="caution">
    <text evidence="1">The sequence shown here is derived from an EMBL/GenBank/DDBJ whole genome shotgun (WGS) entry which is preliminary data.</text>
</comment>
<name>A0A0V0YUC9_9BILA</name>
<dbReference type="AlphaFoldDB" id="A0A0V0YUC9"/>
<protein>
    <submittedName>
        <fullName evidence="1">Uncharacterized protein</fullName>
    </submittedName>
</protein>
<proteinExistence type="predicted"/>
<gene>
    <name evidence="1" type="ORF">T12_2602</name>
</gene>
<evidence type="ECO:0000313" key="2">
    <source>
        <dbReference type="Proteomes" id="UP000054783"/>
    </source>
</evidence>
<sequence>MEWMTEEVRISSSRRKDLQRNVRCGFAYHKGYKEIRFRFLLAIKTFHSVHNAMLIITK</sequence>
<reference evidence="1 2" key="1">
    <citation type="submission" date="2015-01" db="EMBL/GenBank/DDBJ databases">
        <title>Evolution of Trichinella species and genotypes.</title>
        <authorList>
            <person name="Korhonen P.K."/>
            <person name="Edoardo P."/>
            <person name="Giuseppe L.R."/>
            <person name="Gasser R.B."/>
        </authorList>
    </citation>
    <scope>NUCLEOTIDE SEQUENCE [LARGE SCALE GENOMIC DNA]</scope>
    <source>
        <strain evidence="1">ISS2496</strain>
    </source>
</reference>
<accession>A0A0V0YUC9</accession>
<organism evidence="1 2">
    <name type="scientific">Trichinella patagoniensis</name>
    <dbReference type="NCBI Taxonomy" id="990121"/>
    <lineage>
        <taxon>Eukaryota</taxon>
        <taxon>Metazoa</taxon>
        <taxon>Ecdysozoa</taxon>
        <taxon>Nematoda</taxon>
        <taxon>Enoplea</taxon>
        <taxon>Dorylaimia</taxon>
        <taxon>Trichinellida</taxon>
        <taxon>Trichinellidae</taxon>
        <taxon>Trichinella</taxon>
    </lineage>
</organism>
<evidence type="ECO:0000313" key="1">
    <source>
        <dbReference type="EMBL" id="KRY03782.1"/>
    </source>
</evidence>
<dbReference type="EMBL" id="JYDQ01002490">
    <property type="protein sequence ID" value="KRY03782.1"/>
    <property type="molecule type" value="Genomic_DNA"/>
</dbReference>
<keyword evidence="2" id="KW-1185">Reference proteome</keyword>
<dbReference type="Proteomes" id="UP000054783">
    <property type="component" value="Unassembled WGS sequence"/>
</dbReference>